<keyword evidence="3" id="KW-1185">Reference proteome</keyword>
<name>B7PGG9_IXOSC</name>
<dbReference type="InParanoid" id="B7PGG9"/>
<dbReference type="VEuPathDB" id="VectorBase:ISCW004590"/>
<dbReference type="EMBL" id="DS708137">
    <property type="protein sequence ID" value="EEC05691.1"/>
    <property type="molecule type" value="Genomic_DNA"/>
</dbReference>
<dbReference type="EnsemblMetazoa" id="ISCW004590-RA">
    <property type="protein sequence ID" value="ISCW004590-PA"/>
    <property type="gene ID" value="ISCW004590"/>
</dbReference>
<evidence type="ECO:0000313" key="3">
    <source>
        <dbReference type="Proteomes" id="UP000001555"/>
    </source>
</evidence>
<dbReference type="EMBL" id="ABJB010009114">
    <property type="status" value="NOT_ANNOTATED_CDS"/>
    <property type="molecule type" value="Genomic_DNA"/>
</dbReference>
<organism>
    <name type="scientific">Ixodes scapularis</name>
    <name type="common">Black-legged tick</name>
    <name type="synonym">Deer tick</name>
    <dbReference type="NCBI Taxonomy" id="6945"/>
    <lineage>
        <taxon>Eukaryota</taxon>
        <taxon>Metazoa</taxon>
        <taxon>Ecdysozoa</taxon>
        <taxon>Arthropoda</taxon>
        <taxon>Chelicerata</taxon>
        <taxon>Arachnida</taxon>
        <taxon>Acari</taxon>
        <taxon>Parasitiformes</taxon>
        <taxon>Ixodida</taxon>
        <taxon>Ixodoidea</taxon>
        <taxon>Ixodidae</taxon>
        <taxon>Ixodinae</taxon>
        <taxon>Ixodes</taxon>
    </lineage>
</organism>
<reference evidence="1 3" key="1">
    <citation type="submission" date="2008-03" db="EMBL/GenBank/DDBJ databases">
        <title>Annotation of Ixodes scapularis.</title>
        <authorList>
            <consortium name="Ixodes scapularis Genome Project Consortium"/>
            <person name="Caler E."/>
            <person name="Hannick L.I."/>
            <person name="Bidwell S."/>
            <person name="Joardar V."/>
            <person name="Thiagarajan M."/>
            <person name="Amedeo P."/>
            <person name="Galinsky K.J."/>
            <person name="Schobel S."/>
            <person name="Inman J."/>
            <person name="Hostetler J."/>
            <person name="Miller J."/>
            <person name="Hammond M."/>
            <person name="Megy K."/>
            <person name="Lawson D."/>
            <person name="Kodira C."/>
            <person name="Sutton G."/>
            <person name="Meyer J."/>
            <person name="Hill C.A."/>
            <person name="Birren B."/>
            <person name="Nene V."/>
            <person name="Collins F."/>
            <person name="Alarcon-Chaidez F."/>
            <person name="Wikel S."/>
            <person name="Strausberg R."/>
        </authorList>
    </citation>
    <scope>NUCLEOTIDE SEQUENCE [LARGE SCALE GENOMIC DNA]</scope>
    <source>
        <strain evidence="3">Wikel</strain>
        <strain evidence="1">Wikel colony</strain>
    </source>
</reference>
<accession>B7PGG9</accession>
<dbReference type="AlphaFoldDB" id="B7PGG9"/>
<sequence length="52" mass="6224">MSKLIKLQVREKLGEQWIGARHRLELPQIHSCSHCRTRGHKLWSCLDFTCHR</sequence>
<evidence type="ECO:0000313" key="1">
    <source>
        <dbReference type="EMBL" id="EEC05691.1"/>
    </source>
</evidence>
<dbReference type="Proteomes" id="UP000001555">
    <property type="component" value="Unassembled WGS sequence"/>
</dbReference>
<protein>
    <submittedName>
        <fullName evidence="1 2">Uncharacterized protein</fullName>
    </submittedName>
</protein>
<dbReference type="HOGENOM" id="CLU_3089550_0_0_1"/>
<reference evidence="2" key="2">
    <citation type="submission" date="2020-05" db="UniProtKB">
        <authorList>
            <consortium name="EnsemblMetazoa"/>
        </authorList>
    </citation>
    <scope>IDENTIFICATION</scope>
    <source>
        <strain evidence="2">wikel</strain>
    </source>
</reference>
<evidence type="ECO:0000313" key="2">
    <source>
        <dbReference type="EnsemblMetazoa" id="ISCW004590-PA"/>
    </source>
</evidence>
<dbReference type="PaxDb" id="6945-B7PGG9"/>
<proteinExistence type="predicted"/>
<gene>
    <name evidence="1" type="ORF">IscW_ISCW004590</name>
</gene>